<accession>A0A1W6SNZ9</accession>
<evidence type="ECO:0000313" key="3">
    <source>
        <dbReference type="EMBL" id="ARO87549.1"/>
    </source>
</evidence>
<dbReference type="KEGG" id="nlc:EBAPG3_007075"/>
<evidence type="ECO:0000256" key="2">
    <source>
        <dbReference type="SAM" id="SignalP"/>
    </source>
</evidence>
<sequence>MKWNAFSTQALAFLTMSVLAQRAPGNFRTGQGYQEAQAPGRFREDGNPTCETETSRLEALVESQKKKISLLEAKIKLLEAELQKQKGANQ</sequence>
<evidence type="ECO:0000256" key="1">
    <source>
        <dbReference type="SAM" id="Coils"/>
    </source>
</evidence>
<keyword evidence="1" id="KW-0175">Coiled coil</keyword>
<evidence type="ECO:0008006" key="5">
    <source>
        <dbReference type="Google" id="ProtNLM"/>
    </source>
</evidence>
<gene>
    <name evidence="3" type="ORF">EBAPG3_007075</name>
</gene>
<organism evidence="3 4">
    <name type="scientific">Nitrosospira lacus</name>
    <dbReference type="NCBI Taxonomy" id="1288494"/>
    <lineage>
        <taxon>Bacteria</taxon>
        <taxon>Pseudomonadati</taxon>
        <taxon>Pseudomonadota</taxon>
        <taxon>Betaproteobacteria</taxon>
        <taxon>Nitrosomonadales</taxon>
        <taxon>Nitrosomonadaceae</taxon>
        <taxon>Nitrosospira</taxon>
    </lineage>
</organism>
<evidence type="ECO:0000313" key="4">
    <source>
        <dbReference type="Proteomes" id="UP000012179"/>
    </source>
</evidence>
<name>A0A1W6SNZ9_9PROT</name>
<dbReference type="AlphaFoldDB" id="A0A1W6SNZ9"/>
<dbReference type="RefSeq" id="WP_040852980.1">
    <property type="nucleotide sequence ID" value="NZ_CP021106.3"/>
</dbReference>
<proteinExistence type="predicted"/>
<feature type="coiled-coil region" evidence="1">
    <location>
        <begin position="54"/>
        <end position="88"/>
    </location>
</feature>
<dbReference type="Proteomes" id="UP000012179">
    <property type="component" value="Chromosome"/>
</dbReference>
<reference evidence="3 4" key="1">
    <citation type="journal article" date="2015" name="Int. J. Syst. Evol. Microbiol.">
        <title>Nitrosospira lacus sp. nov., a psychrotolerant, ammonia-oxidizing bacterium from sandy lake sediment.</title>
        <authorList>
            <person name="Urakawa H."/>
            <person name="Garcia J.C."/>
            <person name="Nielsen J.L."/>
            <person name="Le V.Q."/>
            <person name="Kozlowski J.A."/>
            <person name="Stein L.Y."/>
            <person name="Lim C.K."/>
            <person name="Pommerening-Roser A."/>
            <person name="Martens-Habbena W."/>
            <person name="Stahl D.A."/>
            <person name="Klotz M.G."/>
        </authorList>
    </citation>
    <scope>NUCLEOTIDE SEQUENCE [LARGE SCALE GENOMIC DNA]</scope>
    <source>
        <strain evidence="3 4">APG3</strain>
    </source>
</reference>
<keyword evidence="4" id="KW-1185">Reference proteome</keyword>
<feature type="chain" id="PRO_5010872577" description="DUF1090 domain-containing protein" evidence="2">
    <location>
        <begin position="21"/>
        <end position="90"/>
    </location>
</feature>
<protein>
    <recommendedName>
        <fullName evidence="5">DUF1090 domain-containing protein</fullName>
    </recommendedName>
</protein>
<keyword evidence="2" id="KW-0732">Signal</keyword>
<feature type="signal peptide" evidence="2">
    <location>
        <begin position="1"/>
        <end position="20"/>
    </location>
</feature>
<dbReference type="EMBL" id="CP021106">
    <property type="protein sequence ID" value="ARO87549.1"/>
    <property type="molecule type" value="Genomic_DNA"/>
</dbReference>